<evidence type="ECO:0000256" key="1">
    <source>
        <dbReference type="SAM" id="MobiDB-lite"/>
    </source>
</evidence>
<sequence length="174" mass="19384">MPFGEFRQWCEADDELDLQQQAYEEDSGIWMLLFGFCLMTRTPFASVRPRSSFLRLTGDWSQDQTALMDIVRRKMALSYQVLSLYRKHLPAEVFDSAADREMSEGDEGAVVSPTASIGDEEFFSLDPPPPEQSDSTDGTLRGAEPPQTNVQGHPSREGGFLHGFMQIVEAIAGG</sequence>
<feature type="region of interest" description="Disordered" evidence="1">
    <location>
        <begin position="119"/>
        <end position="159"/>
    </location>
</feature>
<dbReference type="VEuPathDB" id="CryptoDB:Vbra_12620"/>
<dbReference type="EMBL" id="CDMY01000283">
    <property type="protein sequence ID" value="CEL99552.1"/>
    <property type="molecule type" value="Genomic_DNA"/>
</dbReference>
<dbReference type="AlphaFoldDB" id="A0A0G4EQ66"/>
<protein>
    <submittedName>
        <fullName evidence="2">Uncharacterized protein</fullName>
    </submittedName>
</protein>
<proteinExistence type="predicted"/>
<dbReference type="Proteomes" id="UP000041254">
    <property type="component" value="Unassembled WGS sequence"/>
</dbReference>
<dbReference type="PhylomeDB" id="A0A0G4EQ66"/>
<accession>A0A0G4EQ66</accession>
<name>A0A0G4EQ66_VITBC</name>
<dbReference type="InParanoid" id="A0A0G4EQ66"/>
<evidence type="ECO:0000313" key="2">
    <source>
        <dbReference type="EMBL" id="CEL99552.1"/>
    </source>
</evidence>
<gene>
    <name evidence="2" type="ORF">Vbra_12620</name>
</gene>
<organism evidence="2 3">
    <name type="scientific">Vitrella brassicaformis (strain CCMP3155)</name>
    <dbReference type="NCBI Taxonomy" id="1169540"/>
    <lineage>
        <taxon>Eukaryota</taxon>
        <taxon>Sar</taxon>
        <taxon>Alveolata</taxon>
        <taxon>Colpodellida</taxon>
        <taxon>Vitrellaceae</taxon>
        <taxon>Vitrella</taxon>
    </lineage>
</organism>
<reference evidence="2 3" key="1">
    <citation type="submission" date="2014-11" db="EMBL/GenBank/DDBJ databases">
        <authorList>
            <person name="Zhu J."/>
            <person name="Qi W."/>
            <person name="Song R."/>
        </authorList>
    </citation>
    <scope>NUCLEOTIDE SEQUENCE [LARGE SCALE GENOMIC DNA]</scope>
</reference>
<keyword evidence="3" id="KW-1185">Reference proteome</keyword>
<evidence type="ECO:0000313" key="3">
    <source>
        <dbReference type="Proteomes" id="UP000041254"/>
    </source>
</evidence>